<dbReference type="PROSITE" id="PS51257">
    <property type="entry name" value="PROKAR_LIPOPROTEIN"/>
    <property type="match status" value="1"/>
</dbReference>
<organism evidence="1 2">
    <name type="scientific">Candidatus Glassbacteria bacterium RIFCSPLOWO2_12_FULL_58_11</name>
    <dbReference type="NCBI Taxonomy" id="1817867"/>
    <lineage>
        <taxon>Bacteria</taxon>
        <taxon>Candidatus Glassiibacteriota</taxon>
    </lineage>
</organism>
<protein>
    <submittedName>
        <fullName evidence="1">Uncharacterized protein</fullName>
    </submittedName>
</protein>
<dbReference type="EMBL" id="MFIX01000112">
    <property type="protein sequence ID" value="OGG04584.1"/>
    <property type="molecule type" value="Genomic_DNA"/>
</dbReference>
<gene>
    <name evidence="1" type="ORF">A3F83_03120</name>
</gene>
<sequence length="192" mass="20793">MARAGLILLATILAAGCGKQEQKTVTDILTFLDATVVNYHSQTFTLSDALPLGVNLPNGTGTSYTARIAPVEVKISGGGYQSLHLEKAAVLFRMTLQGQNFSGTTNLRLLIGNQLDIYNDPNAVILTQKQILPATFELDSSDPRLNTIFSLESVVFGIEFISEPTLLNSHQISILGHIEKFDVEITGAQNIF</sequence>
<reference evidence="1 2" key="1">
    <citation type="journal article" date="2016" name="Nat. Commun.">
        <title>Thousands of microbial genomes shed light on interconnected biogeochemical processes in an aquifer system.</title>
        <authorList>
            <person name="Anantharaman K."/>
            <person name="Brown C.T."/>
            <person name="Hug L.A."/>
            <person name="Sharon I."/>
            <person name="Castelle C.J."/>
            <person name="Probst A.J."/>
            <person name="Thomas B.C."/>
            <person name="Singh A."/>
            <person name="Wilkins M.J."/>
            <person name="Karaoz U."/>
            <person name="Brodie E.L."/>
            <person name="Williams K.H."/>
            <person name="Hubbard S.S."/>
            <person name="Banfield J.F."/>
        </authorList>
    </citation>
    <scope>NUCLEOTIDE SEQUENCE [LARGE SCALE GENOMIC DNA]</scope>
</reference>
<dbReference type="Proteomes" id="UP000179129">
    <property type="component" value="Unassembled WGS sequence"/>
</dbReference>
<name>A0A1F5YWY3_9BACT</name>
<proteinExistence type="predicted"/>
<comment type="caution">
    <text evidence="1">The sequence shown here is derived from an EMBL/GenBank/DDBJ whole genome shotgun (WGS) entry which is preliminary data.</text>
</comment>
<evidence type="ECO:0000313" key="2">
    <source>
        <dbReference type="Proteomes" id="UP000179129"/>
    </source>
</evidence>
<accession>A0A1F5YWY3</accession>
<dbReference type="AlphaFoldDB" id="A0A1F5YWY3"/>
<evidence type="ECO:0000313" key="1">
    <source>
        <dbReference type="EMBL" id="OGG04584.1"/>
    </source>
</evidence>